<dbReference type="EMBL" id="JBHSBA010000005">
    <property type="protein sequence ID" value="MFC4125619.1"/>
    <property type="molecule type" value="Genomic_DNA"/>
</dbReference>
<reference evidence="2" key="1">
    <citation type="journal article" date="2019" name="Int. J. Syst. Evol. Microbiol.">
        <title>The Global Catalogue of Microorganisms (GCM) 10K type strain sequencing project: providing services to taxonomists for standard genome sequencing and annotation.</title>
        <authorList>
            <consortium name="The Broad Institute Genomics Platform"/>
            <consortium name="The Broad Institute Genome Sequencing Center for Infectious Disease"/>
            <person name="Wu L."/>
            <person name="Ma J."/>
        </authorList>
    </citation>
    <scope>NUCLEOTIDE SEQUENCE [LARGE SCALE GENOMIC DNA]</scope>
    <source>
        <strain evidence="2">CGMCC 4.7204</strain>
    </source>
</reference>
<evidence type="ECO:0000313" key="2">
    <source>
        <dbReference type="Proteomes" id="UP001595767"/>
    </source>
</evidence>
<dbReference type="Proteomes" id="UP001595767">
    <property type="component" value="Unassembled WGS sequence"/>
</dbReference>
<organism evidence="1 2">
    <name type="scientific">Nocardia rhizosphaerae</name>
    <dbReference type="NCBI Taxonomy" id="1691571"/>
    <lineage>
        <taxon>Bacteria</taxon>
        <taxon>Bacillati</taxon>
        <taxon>Actinomycetota</taxon>
        <taxon>Actinomycetes</taxon>
        <taxon>Mycobacteriales</taxon>
        <taxon>Nocardiaceae</taxon>
        <taxon>Nocardia</taxon>
    </lineage>
</organism>
<comment type="caution">
    <text evidence="1">The sequence shown here is derived from an EMBL/GenBank/DDBJ whole genome shotgun (WGS) entry which is preliminary data.</text>
</comment>
<gene>
    <name evidence="1" type="ORF">ACFOW8_11825</name>
</gene>
<protein>
    <recommendedName>
        <fullName evidence="3">AI-2E family transporter</fullName>
    </recommendedName>
</protein>
<name>A0ABV8L5D8_9NOCA</name>
<evidence type="ECO:0000313" key="1">
    <source>
        <dbReference type="EMBL" id="MFC4125619.1"/>
    </source>
</evidence>
<dbReference type="RefSeq" id="WP_378549979.1">
    <property type="nucleotide sequence ID" value="NZ_JBHSBA010000005.1"/>
</dbReference>
<keyword evidence="2" id="KW-1185">Reference proteome</keyword>
<sequence length="47" mass="5066">MTSISARQADRIRKTAVWSLVALLIAILASRPIMQSLVALGVTIGWS</sequence>
<evidence type="ECO:0008006" key="3">
    <source>
        <dbReference type="Google" id="ProtNLM"/>
    </source>
</evidence>
<accession>A0ABV8L5D8</accession>
<proteinExistence type="predicted"/>